<dbReference type="EMBL" id="JANFFA010000030">
    <property type="protein sequence ID" value="MDQ2095984.1"/>
    <property type="molecule type" value="Genomic_DNA"/>
</dbReference>
<evidence type="ECO:0000313" key="3">
    <source>
        <dbReference type="Proteomes" id="UP001227162"/>
    </source>
</evidence>
<proteinExistence type="predicted"/>
<dbReference type="GO" id="GO:0016757">
    <property type="term" value="F:glycosyltransferase activity"/>
    <property type="evidence" value="ECO:0007669"/>
    <property type="project" value="UniProtKB-KW"/>
</dbReference>
<feature type="non-terminal residue" evidence="2">
    <location>
        <position position="1"/>
    </location>
</feature>
<feature type="non-terminal residue" evidence="2">
    <location>
        <position position="196"/>
    </location>
</feature>
<dbReference type="Pfam" id="PF00535">
    <property type="entry name" value="Glycos_transf_2"/>
    <property type="match status" value="1"/>
</dbReference>
<dbReference type="InterPro" id="IPR029044">
    <property type="entry name" value="Nucleotide-diphossugar_trans"/>
</dbReference>
<dbReference type="EC" id="2.4.-.-" evidence="2"/>
<reference evidence="2" key="1">
    <citation type="submission" date="2022-07" db="EMBL/GenBank/DDBJ databases">
        <authorList>
            <person name="Otstavnykh N."/>
            <person name="Isaeva M."/>
            <person name="Bystritskaya E."/>
        </authorList>
    </citation>
    <scope>NUCLEOTIDE SEQUENCE</scope>
    <source>
        <strain evidence="2">10Alg 79</strain>
    </source>
</reference>
<dbReference type="SUPFAM" id="SSF53448">
    <property type="entry name" value="Nucleotide-diphospho-sugar transferases"/>
    <property type="match status" value="1"/>
</dbReference>
<keyword evidence="2" id="KW-0328">Glycosyltransferase</keyword>
<sequence length="196" mass="22001">MLSITTFRREAAVERTVRRFSKFITDSRLKDHIRLTVVDNGQSVSIEESDHVHVIPNENFGGAGGFSRGLIAARESGASHCLFMDDDASIHMESLERTWMFLAYARDPATAVAGAMINAAHRWAIWENGAIFNTRCYPLHMGVDLRDPGQAFGMEFDTTGPAPANFYGGWWYFAFPVAEVKHMPFPFFVRGDDVSF</sequence>
<evidence type="ECO:0000313" key="2">
    <source>
        <dbReference type="EMBL" id="MDQ2095984.1"/>
    </source>
</evidence>
<keyword evidence="2" id="KW-0808">Transferase</keyword>
<dbReference type="Proteomes" id="UP001227162">
    <property type="component" value="Unassembled WGS sequence"/>
</dbReference>
<organism evidence="2 3">
    <name type="scientific">Rhodalgimonas zhirmunskyi</name>
    <dbReference type="NCBI Taxonomy" id="2964767"/>
    <lineage>
        <taxon>Bacteria</taxon>
        <taxon>Pseudomonadati</taxon>
        <taxon>Pseudomonadota</taxon>
        <taxon>Alphaproteobacteria</taxon>
        <taxon>Rhodobacterales</taxon>
        <taxon>Roseobacteraceae</taxon>
        <taxon>Rhodalgimonas</taxon>
    </lineage>
</organism>
<keyword evidence="3" id="KW-1185">Reference proteome</keyword>
<comment type="caution">
    <text evidence="2">The sequence shown here is derived from an EMBL/GenBank/DDBJ whole genome shotgun (WGS) entry which is preliminary data.</text>
</comment>
<protein>
    <submittedName>
        <fullName evidence="2">Glycosyltransferase</fullName>
        <ecNumber evidence="2">2.4.-.-</ecNumber>
    </submittedName>
</protein>
<dbReference type="AlphaFoldDB" id="A0AAJ1UAK3"/>
<accession>A0AAJ1UAK3</accession>
<evidence type="ECO:0000259" key="1">
    <source>
        <dbReference type="Pfam" id="PF00535"/>
    </source>
</evidence>
<gene>
    <name evidence="2" type="ORF">NOI20_17860</name>
</gene>
<dbReference type="Gene3D" id="3.90.550.60">
    <property type="match status" value="1"/>
</dbReference>
<dbReference type="RefSeq" id="WP_317627602.1">
    <property type="nucleotide sequence ID" value="NZ_JANFFA010000030.1"/>
</dbReference>
<reference evidence="2" key="2">
    <citation type="submission" date="2023-04" db="EMBL/GenBank/DDBJ databases">
        <title>'Rhodoalgimonas zhirmunskyi' gen. nov., isolated from a red alga.</title>
        <authorList>
            <person name="Nedashkovskaya O.I."/>
            <person name="Otstavnykh N.Y."/>
            <person name="Bystritskaya E.P."/>
            <person name="Balabanova L.A."/>
            <person name="Isaeva M.P."/>
        </authorList>
    </citation>
    <scope>NUCLEOTIDE SEQUENCE</scope>
    <source>
        <strain evidence="2">10Alg 79</strain>
    </source>
</reference>
<name>A0AAJ1UAK3_9RHOB</name>
<feature type="domain" description="Glycosyltransferase 2-like" evidence="1">
    <location>
        <begin position="4"/>
        <end position="114"/>
    </location>
</feature>
<dbReference type="InterPro" id="IPR001173">
    <property type="entry name" value="Glyco_trans_2-like"/>
</dbReference>